<evidence type="ECO:0000256" key="3">
    <source>
        <dbReference type="PROSITE-ProRule" id="PRU00339"/>
    </source>
</evidence>
<dbReference type="PANTHER" id="PTHR44858:SF1">
    <property type="entry name" value="UDP-N-ACETYLGLUCOSAMINE--PEPTIDE N-ACETYLGLUCOSAMINYLTRANSFERASE SPINDLY-RELATED"/>
    <property type="match status" value="1"/>
</dbReference>
<sequence length="358" mass="41133">MEPEKRQHLQDIYATDTTQRDDYTPQVSQEMIAERNREIRRHQLVSFALGTAVLLLGVALVFVVVREYMEIISEAEAPAPITQEYIPRYSLPSESQWVMDFPSHYADPVWNGEGERPFNSAWVKKAAFNLILAEQAMEIGEFNKAATHYENALEILPDLDGVRVPLGMAYFQQKKYDEALALLEDASDADLTFDVLNNLGAACIEAKAYDKGEEYLIRALELRPAYPEALKNQAMLYREMGKEADAVSAYEKYLDLRPQDSNTRHSFALYLTKIGNWDLAAEQLYTLTEEIKKDATLYQLLARVEMRRENNKEAIAAFQRAAQLSDPNQALNYMNDEEFDRLRGDEDYQALMRSIEER</sequence>
<evidence type="ECO:0000256" key="1">
    <source>
        <dbReference type="ARBA" id="ARBA00022737"/>
    </source>
</evidence>
<feature type="repeat" description="TPR" evidence="3">
    <location>
        <begin position="295"/>
        <end position="328"/>
    </location>
</feature>
<dbReference type="Pfam" id="PF14559">
    <property type="entry name" value="TPR_19"/>
    <property type="match status" value="1"/>
</dbReference>
<keyword evidence="4" id="KW-1133">Transmembrane helix</keyword>
<keyword evidence="1" id="KW-0677">Repeat</keyword>
<evidence type="ECO:0000313" key="5">
    <source>
        <dbReference type="EMBL" id="MDZ8117169.1"/>
    </source>
</evidence>
<keyword evidence="6" id="KW-1185">Reference proteome</keyword>
<feature type="repeat" description="TPR" evidence="3">
    <location>
        <begin position="193"/>
        <end position="226"/>
    </location>
</feature>
<dbReference type="SUPFAM" id="SSF48452">
    <property type="entry name" value="TPR-like"/>
    <property type="match status" value="1"/>
</dbReference>
<protein>
    <submittedName>
        <fullName evidence="5">Tetratricopeptide repeat protein</fullName>
    </submittedName>
</protein>
<evidence type="ECO:0000256" key="4">
    <source>
        <dbReference type="SAM" id="Phobius"/>
    </source>
</evidence>
<organism evidence="5 6">
    <name type="scientific">Pontiella agarivorans</name>
    <dbReference type="NCBI Taxonomy" id="3038953"/>
    <lineage>
        <taxon>Bacteria</taxon>
        <taxon>Pseudomonadati</taxon>
        <taxon>Kiritimatiellota</taxon>
        <taxon>Kiritimatiellia</taxon>
        <taxon>Kiritimatiellales</taxon>
        <taxon>Pontiellaceae</taxon>
        <taxon>Pontiella</taxon>
    </lineage>
</organism>
<dbReference type="InterPro" id="IPR019734">
    <property type="entry name" value="TPR_rpt"/>
</dbReference>
<reference evidence="5 6" key="1">
    <citation type="journal article" date="2024" name="Appl. Environ. Microbiol.">
        <title>Pontiella agarivorans sp. nov., a novel marine anaerobic bacterium capable of degrading macroalgal polysaccharides and fixing nitrogen.</title>
        <authorList>
            <person name="Liu N."/>
            <person name="Kivenson V."/>
            <person name="Peng X."/>
            <person name="Cui Z."/>
            <person name="Lankiewicz T.S."/>
            <person name="Gosselin K.M."/>
            <person name="English C.J."/>
            <person name="Blair E.M."/>
            <person name="O'Malley M.A."/>
            <person name="Valentine D.L."/>
        </authorList>
    </citation>
    <scope>NUCLEOTIDE SEQUENCE [LARGE SCALE GENOMIC DNA]</scope>
    <source>
        <strain evidence="5 6">NLcol2</strain>
    </source>
</reference>
<dbReference type="PROSITE" id="PS50005">
    <property type="entry name" value="TPR"/>
    <property type="match status" value="4"/>
</dbReference>
<comment type="caution">
    <text evidence="5">The sequence shown here is derived from an EMBL/GenBank/DDBJ whole genome shotgun (WGS) entry which is preliminary data.</text>
</comment>
<evidence type="ECO:0000256" key="2">
    <source>
        <dbReference type="ARBA" id="ARBA00022803"/>
    </source>
</evidence>
<dbReference type="Gene3D" id="1.25.40.10">
    <property type="entry name" value="Tetratricopeptide repeat domain"/>
    <property type="match status" value="3"/>
</dbReference>
<dbReference type="PANTHER" id="PTHR44858">
    <property type="entry name" value="TETRATRICOPEPTIDE REPEAT PROTEIN 6"/>
    <property type="match status" value="1"/>
</dbReference>
<dbReference type="EMBL" id="JARVCO010000002">
    <property type="protein sequence ID" value="MDZ8117169.1"/>
    <property type="molecule type" value="Genomic_DNA"/>
</dbReference>
<keyword evidence="4" id="KW-0812">Transmembrane</keyword>
<dbReference type="InterPro" id="IPR011990">
    <property type="entry name" value="TPR-like_helical_dom_sf"/>
</dbReference>
<feature type="transmembrane region" description="Helical" evidence="4">
    <location>
        <begin position="44"/>
        <end position="65"/>
    </location>
</feature>
<keyword evidence="2 3" id="KW-0802">TPR repeat</keyword>
<dbReference type="Pfam" id="PF13424">
    <property type="entry name" value="TPR_12"/>
    <property type="match status" value="1"/>
</dbReference>
<dbReference type="RefSeq" id="WP_322606974.1">
    <property type="nucleotide sequence ID" value="NZ_JARVCO010000002.1"/>
</dbReference>
<feature type="repeat" description="TPR" evidence="3">
    <location>
        <begin position="126"/>
        <end position="159"/>
    </location>
</feature>
<dbReference type="SMART" id="SM00028">
    <property type="entry name" value="TPR"/>
    <property type="match status" value="4"/>
</dbReference>
<accession>A0ABU5MSJ0</accession>
<proteinExistence type="predicted"/>
<evidence type="ECO:0000313" key="6">
    <source>
        <dbReference type="Proteomes" id="UP001290861"/>
    </source>
</evidence>
<name>A0ABU5MSJ0_9BACT</name>
<gene>
    <name evidence="5" type="ORF">P9H32_00900</name>
</gene>
<dbReference type="Proteomes" id="UP001290861">
    <property type="component" value="Unassembled WGS sequence"/>
</dbReference>
<feature type="repeat" description="TPR" evidence="3">
    <location>
        <begin position="227"/>
        <end position="260"/>
    </location>
</feature>
<dbReference type="Pfam" id="PF13432">
    <property type="entry name" value="TPR_16"/>
    <property type="match status" value="1"/>
</dbReference>
<keyword evidence="4" id="KW-0472">Membrane</keyword>
<dbReference type="InterPro" id="IPR050498">
    <property type="entry name" value="Ycf3"/>
</dbReference>